<evidence type="ECO:0000313" key="2">
    <source>
        <dbReference type="EMBL" id="TLF72721.1"/>
    </source>
</evidence>
<feature type="region of interest" description="Disordered" evidence="1">
    <location>
        <begin position="1"/>
        <end position="40"/>
    </location>
</feature>
<dbReference type="Proteomes" id="UP000308349">
    <property type="component" value="Unassembled WGS sequence"/>
</dbReference>
<dbReference type="AlphaFoldDB" id="A0A5R8NAH8"/>
<evidence type="ECO:0000313" key="4">
    <source>
        <dbReference type="Proteomes" id="UP000306378"/>
    </source>
</evidence>
<dbReference type="EMBL" id="VBUT01000015">
    <property type="protein sequence ID" value="TLF72721.1"/>
    <property type="molecule type" value="Genomic_DNA"/>
</dbReference>
<name>A0A5R8NAH8_9NOCA</name>
<dbReference type="OrthoDB" id="580988at2"/>
<sequence>MPKVSGCAALVGGRSTQRAGQRGQAVGAHTRSSYSLRASRRPRLRVGATHSSTLTNVDLNFLAALSSVRPFEHRWLGAGFTRESREQAEHDDTKKQHYVPAFYLQRWAVDGKVQPFQVDSRTAHPPQLVRDVGKAKNIYTLPEYGATMDLPLRWVEKHLSRIEGLCSQHLDALVELDSGLVTDDALRQDMSVFLGLQITRTPSQRERHLALINGPAAAKREYLKRTSPGANATEVAQRMRPRFTDPKHEAIHLMIEDVRYPVGPLLHRRKWAVYRTNSPLVTCDDPVLFLAGPPFERSVSLAGSSAVVLYPLDPSHLLVMLRWDMQHRGPLVLDVAETAAVNLEIVAAATRTSFERPGDDIASECSVPIRVPIPELDDETAQSLETEAALQYLFGRARRVSRWADSTASPDWPVPRWYSS</sequence>
<dbReference type="Proteomes" id="UP000306378">
    <property type="component" value="Unassembled WGS sequence"/>
</dbReference>
<organism evidence="2 4">
    <name type="scientific">Nocardia cyriacigeorgica</name>
    <dbReference type="NCBI Taxonomy" id="135487"/>
    <lineage>
        <taxon>Bacteria</taxon>
        <taxon>Bacillati</taxon>
        <taxon>Actinomycetota</taxon>
        <taxon>Actinomycetes</taxon>
        <taxon>Mycobacteriales</taxon>
        <taxon>Nocardiaceae</taxon>
        <taxon>Nocardia</taxon>
    </lineage>
</organism>
<protein>
    <submittedName>
        <fullName evidence="2">DUF4238 domain-containing protein</fullName>
    </submittedName>
</protein>
<evidence type="ECO:0000313" key="3">
    <source>
        <dbReference type="EMBL" id="TLG12476.1"/>
    </source>
</evidence>
<dbReference type="EMBL" id="VBUU01000008">
    <property type="protein sequence ID" value="TLG12476.1"/>
    <property type="molecule type" value="Genomic_DNA"/>
</dbReference>
<evidence type="ECO:0000256" key="1">
    <source>
        <dbReference type="SAM" id="MobiDB-lite"/>
    </source>
</evidence>
<proteinExistence type="predicted"/>
<evidence type="ECO:0000313" key="5">
    <source>
        <dbReference type="Proteomes" id="UP000308349"/>
    </source>
</evidence>
<dbReference type="Pfam" id="PF14022">
    <property type="entry name" value="DUF4238"/>
    <property type="match status" value="1"/>
</dbReference>
<accession>A0A5R8NAH8</accession>
<comment type="caution">
    <text evidence="2">The sequence shown here is derived from an EMBL/GenBank/DDBJ whole genome shotgun (WGS) entry which is preliminary data.</text>
</comment>
<gene>
    <name evidence="2" type="ORF">FEK34_28720</name>
    <name evidence="3" type="ORF">FEK35_11255</name>
</gene>
<dbReference type="InterPro" id="IPR025332">
    <property type="entry name" value="DUF4238"/>
</dbReference>
<reference evidence="4 5" key="1">
    <citation type="submission" date="2019-05" db="EMBL/GenBank/DDBJ databases">
        <title>Genomes sequences of two Nocardia cyriacigeorgica environmental isolates, type strains Nocardia asteroides ATCC 19247 and Nocardia cyriacigeorgica DSM 44484.</title>
        <authorList>
            <person name="Vautrin F."/>
            <person name="Bergeron E."/>
            <person name="Dubost A."/>
            <person name="Abrouk D."/>
            <person name="Rodriguez Nava V."/>
            <person name="Pujic P."/>
        </authorList>
    </citation>
    <scope>NUCLEOTIDE SEQUENCE [LARGE SCALE GENOMIC DNA]</scope>
    <source>
        <strain evidence="3 5">EML 1456</strain>
        <strain evidence="2 4">EML 446</strain>
    </source>
</reference>